<evidence type="ECO:0000256" key="2">
    <source>
        <dbReference type="ARBA" id="ARBA00023015"/>
    </source>
</evidence>
<evidence type="ECO:0000259" key="6">
    <source>
        <dbReference type="Pfam" id="PF20772"/>
    </source>
</evidence>
<dbReference type="OrthoDB" id="9781053at2"/>
<evidence type="ECO:0000256" key="3">
    <source>
        <dbReference type="ARBA" id="ARBA00023163"/>
    </source>
</evidence>
<gene>
    <name evidence="7" type="ORF">Poly30_31920</name>
</gene>
<evidence type="ECO:0000256" key="4">
    <source>
        <dbReference type="HAMAP-Rule" id="MF_00693"/>
    </source>
</evidence>
<name>A0A518EUC0_9BACT</name>
<accession>A0A518EUC0</accession>
<evidence type="ECO:0000256" key="1">
    <source>
        <dbReference type="ARBA" id="ARBA00008724"/>
    </source>
</evidence>
<dbReference type="GO" id="GO:0006355">
    <property type="term" value="P:regulation of DNA-templated transcription"/>
    <property type="evidence" value="ECO:0007669"/>
    <property type="project" value="UniProtKB-UniRule"/>
</dbReference>
<protein>
    <recommendedName>
        <fullName evidence="4">Probable transcriptional regulatory protein Poly30_31920</fullName>
    </recommendedName>
</protein>
<dbReference type="GO" id="GO:0003677">
    <property type="term" value="F:DNA binding"/>
    <property type="evidence" value="ECO:0007669"/>
    <property type="project" value="UniProtKB-UniRule"/>
</dbReference>
<keyword evidence="8" id="KW-1185">Reference proteome</keyword>
<comment type="similarity">
    <text evidence="1 4">Belongs to the TACO1 family.</text>
</comment>
<dbReference type="PANTHER" id="PTHR12532:SF0">
    <property type="entry name" value="TRANSLATIONAL ACTIVATOR OF CYTOCHROME C OXIDASE 1"/>
    <property type="match status" value="1"/>
</dbReference>
<dbReference type="Pfam" id="PF20772">
    <property type="entry name" value="TACO1_YebC_N"/>
    <property type="match status" value="1"/>
</dbReference>
<dbReference type="Gene3D" id="3.30.70.980">
    <property type="match status" value="2"/>
</dbReference>
<sequence>MAGHSHAANVKHRKNAVDAKRAKIFSKAARNIISAVRQAGSEMDTNLKLKYAVEKARAANMPKDNILRAIKRGEGSKDGDDFEELVYEGYAPGGVAMLITCLTDNRNRTAPDIKFALEKGGGNMGSTGSVSFMFDFRSIFVVDMTGEQGEEGFAGKAFTEDSLLEVGMEAGAEDVQVEGDVATVFAAATEFLSVKTALEEAGVVMLSAETGYVPQTTVEVPTKEDAAKILKLIDKLEDNEDVQNVYSNYDIKDEWLEELNS</sequence>
<dbReference type="SUPFAM" id="SSF75625">
    <property type="entry name" value="YebC-like"/>
    <property type="match status" value="1"/>
</dbReference>
<dbReference type="RefSeq" id="WP_145198939.1">
    <property type="nucleotide sequence ID" value="NZ_CP036434.1"/>
</dbReference>
<dbReference type="HAMAP" id="MF_00693">
    <property type="entry name" value="Transcrip_reg_TACO1"/>
    <property type="match status" value="1"/>
</dbReference>
<keyword evidence="4" id="KW-0238">DNA-binding</keyword>
<keyword evidence="3 4" id="KW-0804">Transcription</keyword>
<evidence type="ECO:0000313" key="7">
    <source>
        <dbReference type="EMBL" id="QDV07664.1"/>
    </source>
</evidence>
<keyword evidence="4" id="KW-0963">Cytoplasm</keyword>
<comment type="subcellular location">
    <subcellularLocation>
        <location evidence="4">Cytoplasm</location>
    </subcellularLocation>
</comment>
<keyword evidence="2 4" id="KW-0805">Transcription regulation</keyword>
<organism evidence="7 8">
    <name type="scientific">Saltatorellus ferox</name>
    <dbReference type="NCBI Taxonomy" id="2528018"/>
    <lineage>
        <taxon>Bacteria</taxon>
        <taxon>Pseudomonadati</taxon>
        <taxon>Planctomycetota</taxon>
        <taxon>Planctomycetia</taxon>
        <taxon>Planctomycetia incertae sedis</taxon>
        <taxon>Saltatorellus</taxon>
    </lineage>
</organism>
<dbReference type="FunFam" id="1.10.10.200:FF:000002">
    <property type="entry name" value="Probable transcriptional regulatory protein CLM62_37755"/>
    <property type="match status" value="1"/>
</dbReference>
<feature type="domain" description="TACO1/YebC-like second and third" evidence="5">
    <location>
        <begin position="82"/>
        <end position="249"/>
    </location>
</feature>
<proteinExistence type="inferred from homology"/>
<dbReference type="EMBL" id="CP036434">
    <property type="protein sequence ID" value="QDV07664.1"/>
    <property type="molecule type" value="Genomic_DNA"/>
</dbReference>
<evidence type="ECO:0000259" key="5">
    <source>
        <dbReference type="Pfam" id="PF01709"/>
    </source>
</evidence>
<dbReference type="Pfam" id="PF01709">
    <property type="entry name" value="Transcrip_reg"/>
    <property type="match status" value="1"/>
</dbReference>
<dbReference type="NCBIfam" id="NF001030">
    <property type="entry name" value="PRK00110.1"/>
    <property type="match status" value="1"/>
</dbReference>
<feature type="domain" description="TACO1/YebC-like N-terminal" evidence="6">
    <location>
        <begin position="5"/>
        <end position="75"/>
    </location>
</feature>
<dbReference type="InterPro" id="IPR017856">
    <property type="entry name" value="Integrase-like_N"/>
</dbReference>
<evidence type="ECO:0000313" key="8">
    <source>
        <dbReference type="Proteomes" id="UP000320390"/>
    </source>
</evidence>
<dbReference type="AlphaFoldDB" id="A0A518EUC0"/>
<dbReference type="Gene3D" id="1.10.10.200">
    <property type="match status" value="1"/>
</dbReference>
<dbReference type="PANTHER" id="PTHR12532">
    <property type="entry name" value="TRANSLATIONAL ACTIVATOR OF CYTOCHROME C OXIDASE 1"/>
    <property type="match status" value="1"/>
</dbReference>
<dbReference type="GO" id="GO:0005829">
    <property type="term" value="C:cytosol"/>
    <property type="evidence" value="ECO:0007669"/>
    <property type="project" value="TreeGrafter"/>
</dbReference>
<reference evidence="7 8" key="1">
    <citation type="submission" date="2019-02" db="EMBL/GenBank/DDBJ databases">
        <title>Deep-cultivation of Planctomycetes and their phenomic and genomic characterization uncovers novel biology.</title>
        <authorList>
            <person name="Wiegand S."/>
            <person name="Jogler M."/>
            <person name="Boedeker C."/>
            <person name="Pinto D."/>
            <person name="Vollmers J."/>
            <person name="Rivas-Marin E."/>
            <person name="Kohn T."/>
            <person name="Peeters S.H."/>
            <person name="Heuer A."/>
            <person name="Rast P."/>
            <person name="Oberbeckmann S."/>
            <person name="Bunk B."/>
            <person name="Jeske O."/>
            <person name="Meyerdierks A."/>
            <person name="Storesund J.E."/>
            <person name="Kallscheuer N."/>
            <person name="Luecker S."/>
            <person name="Lage O.M."/>
            <person name="Pohl T."/>
            <person name="Merkel B.J."/>
            <person name="Hornburger P."/>
            <person name="Mueller R.-W."/>
            <person name="Bruemmer F."/>
            <person name="Labrenz M."/>
            <person name="Spormann A.M."/>
            <person name="Op den Camp H."/>
            <person name="Overmann J."/>
            <person name="Amann R."/>
            <person name="Jetten M.S.M."/>
            <person name="Mascher T."/>
            <person name="Medema M.H."/>
            <person name="Devos D.P."/>
            <person name="Kaster A.-K."/>
            <person name="Ovreas L."/>
            <person name="Rohde M."/>
            <person name="Galperin M.Y."/>
            <person name="Jogler C."/>
        </authorList>
    </citation>
    <scope>NUCLEOTIDE SEQUENCE [LARGE SCALE GENOMIC DNA]</scope>
    <source>
        <strain evidence="7 8">Poly30</strain>
    </source>
</reference>
<dbReference type="NCBIfam" id="NF009044">
    <property type="entry name" value="PRK12378.1"/>
    <property type="match status" value="1"/>
</dbReference>
<dbReference type="InterPro" id="IPR026564">
    <property type="entry name" value="Transcrip_reg_TACO1-like_dom3"/>
</dbReference>
<dbReference type="Proteomes" id="UP000320390">
    <property type="component" value="Chromosome"/>
</dbReference>
<dbReference type="InterPro" id="IPR048300">
    <property type="entry name" value="TACO1_YebC-like_2nd/3rd_dom"/>
</dbReference>
<dbReference type="InterPro" id="IPR029072">
    <property type="entry name" value="YebC-like"/>
</dbReference>
<dbReference type="NCBIfam" id="TIGR01033">
    <property type="entry name" value="YebC/PmpR family DNA-binding transcriptional regulator"/>
    <property type="match status" value="1"/>
</dbReference>
<dbReference type="InterPro" id="IPR049083">
    <property type="entry name" value="TACO1_YebC_N"/>
</dbReference>
<dbReference type="InterPro" id="IPR002876">
    <property type="entry name" value="Transcrip_reg_TACO1-like"/>
</dbReference>